<evidence type="ECO:0000256" key="8">
    <source>
        <dbReference type="SAM" id="Phobius"/>
    </source>
</evidence>
<name>A0AAJ1FTC2_PANAN</name>
<evidence type="ECO:0000256" key="3">
    <source>
        <dbReference type="ARBA" id="ARBA00022692"/>
    </source>
</evidence>
<reference evidence="10" key="1">
    <citation type="submission" date="2022-06" db="EMBL/GenBank/DDBJ databases">
        <title>Dynamics of rice microbiomes reveals core vertical transmitted seed endophytes.</title>
        <authorList>
            <person name="Liao K."/>
            <person name="Zhang X."/>
        </authorList>
    </citation>
    <scope>NUCLEOTIDE SEQUENCE</scope>
    <source>
        <strain evidence="10">JT1-17</strain>
    </source>
</reference>
<organism evidence="10 11">
    <name type="scientific">Pantoea ananas</name>
    <name type="common">Erwinia uredovora</name>
    <dbReference type="NCBI Taxonomy" id="553"/>
    <lineage>
        <taxon>Bacteria</taxon>
        <taxon>Pseudomonadati</taxon>
        <taxon>Pseudomonadota</taxon>
        <taxon>Gammaproteobacteria</taxon>
        <taxon>Enterobacterales</taxon>
        <taxon>Erwiniaceae</taxon>
        <taxon>Pantoea</taxon>
    </lineage>
</organism>
<dbReference type="Pfam" id="PF18967">
    <property type="entry name" value="PycTM"/>
    <property type="match status" value="1"/>
</dbReference>
<evidence type="ECO:0000313" key="11">
    <source>
        <dbReference type="Proteomes" id="UP001208888"/>
    </source>
</evidence>
<proteinExistence type="predicted"/>
<comment type="subcellular location">
    <subcellularLocation>
        <location evidence="1">Cell membrane</location>
    </subcellularLocation>
</comment>
<evidence type="ECO:0000256" key="1">
    <source>
        <dbReference type="ARBA" id="ARBA00004236"/>
    </source>
</evidence>
<dbReference type="AlphaFoldDB" id="A0AAJ1FTC2"/>
<evidence type="ECO:0000256" key="5">
    <source>
        <dbReference type="ARBA" id="ARBA00022989"/>
    </source>
</evidence>
<feature type="transmembrane region" description="Helical" evidence="8">
    <location>
        <begin position="58"/>
        <end position="77"/>
    </location>
</feature>
<dbReference type="EMBL" id="JANFVX010000030">
    <property type="protein sequence ID" value="MCW0346364.1"/>
    <property type="molecule type" value="Genomic_DNA"/>
</dbReference>
<feature type="transmembrane region" description="Helical" evidence="8">
    <location>
        <begin position="20"/>
        <end position="38"/>
    </location>
</feature>
<evidence type="ECO:0000256" key="4">
    <source>
        <dbReference type="ARBA" id="ARBA00022741"/>
    </source>
</evidence>
<evidence type="ECO:0000259" key="9">
    <source>
        <dbReference type="Pfam" id="PF18967"/>
    </source>
</evidence>
<evidence type="ECO:0000256" key="7">
    <source>
        <dbReference type="ARBA" id="ARBA00023136"/>
    </source>
</evidence>
<evidence type="ECO:0000313" key="10">
    <source>
        <dbReference type="EMBL" id="MCW0346364.1"/>
    </source>
</evidence>
<keyword evidence="7 8" id="KW-0472">Membrane</keyword>
<comment type="caution">
    <text evidence="10">The sequence shown here is derived from an EMBL/GenBank/DDBJ whole genome shotgun (WGS) entry which is preliminary data.</text>
</comment>
<accession>A0AAJ1FTC2</accession>
<protein>
    <recommendedName>
        <fullName evidence="9">Pycsar effector protein domain-containing protein</fullName>
    </recommendedName>
</protein>
<keyword evidence="6" id="KW-0051">Antiviral defense</keyword>
<keyword evidence="2" id="KW-1003">Cell membrane</keyword>
<dbReference type="InterPro" id="IPR043760">
    <property type="entry name" value="PycTM_dom"/>
</dbReference>
<feature type="domain" description="Pycsar effector protein" evidence="9">
    <location>
        <begin position="9"/>
        <end position="177"/>
    </location>
</feature>
<evidence type="ECO:0000256" key="2">
    <source>
        <dbReference type="ARBA" id="ARBA00022475"/>
    </source>
</evidence>
<dbReference type="RefSeq" id="WP_050598377.1">
    <property type="nucleotide sequence ID" value="NZ_CP066803.1"/>
</dbReference>
<keyword evidence="4" id="KW-0547">Nucleotide-binding</keyword>
<keyword evidence="5 8" id="KW-1133">Transmembrane helix</keyword>
<feature type="transmembrane region" description="Helical" evidence="8">
    <location>
        <begin position="162"/>
        <end position="183"/>
    </location>
</feature>
<evidence type="ECO:0000256" key="6">
    <source>
        <dbReference type="ARBA" id="ARBA00023118"/>
    </source>
</evidence>
<keyword evidence="3 8" id="KW-0812">Transmembrane</keyword>
<dbReference type="Proteomes" id="UP001208888">
    <property type="component" value="Unassembled WGS sequence"/>
</dbReference>
<sequence length="189" mass="21177">MKEKQIEFLYQSINDTQATIRAIDVKIGFLFVIIFLPLTSVEGLSKSVAKLWTSPYHLGALSVITALLWLASVYVLFKSLSPITDIKKHMIGTVPADTFYMGGMPLIGIKDFFNISDIRASQDVQTFLSALPQDEQKLLAELASEKMKVSLIRNVKNLRVNVCTNLTLGWLSVGMFLSTVYYFNYGVQP</sequence>
<gene>
    <name evidence="10" type="ORF">NB703_004457</name>
</gene>